<organism evidence="1 2">
    <name type="scientific">Aquimarina rubra</name>
    <dbReference type="NCBI Taxonomy" id="1920033"/>
    <lineage>
        <taxon>Bacteria</taxon>
        <taxon>Pseudomonadati</taxon>
        <taxon>Bacteroidota</taxon>
        <taxon>Flavobacteriia</taxon>
        <taxon>Flavobacteriales</taxon>
        <taxon>Flavobacteriaceae</taxon>
        <taxon>Aquimarina</taxon>
    </lineage>
</organism>
<name>A0ABW5LGF5_9FLAO</name>
<comment type="caution">
    <text evidence="1">The sequence shown here is derived from an EMBL/GenBank/DDBJ whole genome shotgun (WGS) entry which is preliminary data.</text>
</comment>
<gene>
    <name evidence="1" type="ORF">ACFSR1_09300</name>
</gene>
<evidence type="ECO:0000313" key="2">
    <source>
        <dbReference type="Proteomes" id="UP001597319"/>
    </source>
</evidence>
<reference evidence="2" key="1">
    <citation type="journal article" date="2019" name="Int. J. Syst. Evol. Microbiol.">
        <title>The Global Catalogue of Microorganisms (GCM) 10K type strain sequencing project: providing services to taxonomists for standard genome sequencing and annotation.</title>
        <authorList>
            <consortium name="The Broad Institute Genomics Platform"/>
            <consortium name="The Broad Institute Genome Sequencing Center for Infectious Disease"/>
            <person name="Wu L."/>
            <person name="Ma J."/>
        </authorList>
    </citation>
    <scope>NUCLEOTIDE SEQUENCE [LARGE SCALE GENOMIC DNA]</scope>
    <source>
        <strain evidence="2">KCTC 52274</strain>
    </source>
</reference>
<protein>
    <submittedName>
        <fullName evidence="1">Uncharacterized protein</fullName>
    </submittedName>
</protein>
<keyword evidence="2" id="KW-1185">Reference proteome</keyword>
<dbReference type="EMBL" id="JBHULE010000019">
    <property type="protein sequence ID" value="MFD2562858.1"/>
    <property type="molecule type" value="Genomic_DNA"/>
</dbReference>
<dbReference type="Proteomes" id="UP001597319">
    <property type="component" value="Unassembled WGS sequence"/>
</dbReference>
<accession>A0ABW5LGF5</accession>
<proteinExistence type="predicted"/>
<sequence length="43" mass="5085">MKSQVKTKTLVTNWAINNTIDYNTYDYSVQKKQLFQTKTLTVK</sequence>
<dbReference type="RefSeq" id="WP_378291811.1">
    <property type="nucleotide sequence ID" value="NZ_JBHULE010000019.1"/>
</dbReference>
<evidence type="ECO:0000313" key="1">
    <source>
        <dbReference type="EMBL" id="MFD2562858.1"/>
    </source>
</evidence>